<dbReference type="EMBL" id="REFW01000004">
    <property type="protein sequence ID" value="RMB58459.1"/>
    <property type="molecule type" value="Genomic_DNA"/>
</dbReference>
<dbReference type="Gene3D" id="3.40.390.10">
    <property type="entry name" value="Collagenase (Catalytic Domain)"/>
    <property type="match status" value="1"/>
</dbReference>
<keyword evidence="5" id="KW-0378">Hydrolase</keyword>
<protein>
    <submittedName>
        <fullName evidence="10">Peptidase M13</fullName>
    </submittedName>
</protein>
<evidence type="ECO:0000256" key="5">
    <source>
        <dbReference type="ARBA" id="ARBA00022801"/>
    </source>
</evidence>
<dbReference type="InterPro" id="IPR008753">
    <property type="entry name" value="Peptidase_M13_N"/>
</dbReference>
<dbReference type="PRINTS" id="PR00786">
    <property type="entry name" value="NEPRILYSIN"/>
</dbReference>
<comment type="similarity">
    <text evidence="2">Belongs to the peptidase M13 family.</text>
</comment>
<evidence type="ECO:0000256" key="6">
    <source>
        <dbReference type="ARBA" id="ARBA00022833"/>
    </source>
</evidence>
<gene>
    <name evidence="10" type="ORF">EAX62_13650</name>
</gene>
<feature type="domain" description="Peptidase M13 C-terminal" evidence="8">
    <location>
        <begin position="444"/>
        <end position="647"/>
    </location>
</feature>
<dbReference type="AlphaFoldDB" id="A0A3M0GBM7"/>
<organism evidence="10 11">
    <name type="scientific">Tessaracoccus antarcticus</name>
    <dbReference type="NCBI Taxonomy" id="2479848"/>
    <lineage>
        <taxon>Bacteria</taxon>
        <taxon>Bacillati</taxon>
        <taxon>Actinomycetota</taxon>
        <taxon>Actinomycetes</taxon>
        <taxon>Propionibacteriales</taxon>
        <taxon>Propionibacteriaceae</taxon>
        <taxon>Tessaracoccus</taxon>
    </lineage>
</organism>
<evidence type="ECO:0000259" key="8">
    <source>
        <dbReference type="Pfam" id="PF01431"/>
    </source>
</evidence>
<dbReference type="InterPro" id="IPR018497">
    <property type="entry name" value="Peptidase_M13_C"/>
</dbReference>
<sequence length="650" mass="72055">MTTALNFDHFDTSVPPTEDLFRHANGAWLKEVTIAADKSGAGAFIDLRDASEAAVRDIITSTGGGDASDGERRKIADLYASFMDTDRVEALGATPLQPVLARIDAITDARDLSAHLGWSLRNGFSSLIGFGEDSDPGNPQRYVMFTGQAGLGLPDEEYYRLEEHAHIREAYRAHLERVLGLAGMTDAAAQADAVFALETRIASHHWDKVRTRDLRQMYNPMTWEEFTASTSGIDWNAFAEAAELPVDKVADLVVGQPSFATAAADLVATGNLDAWKSWARWKAVSALSAWLSSDFVDARFDFYERTLQGTEQLRDRWKRGVSLVEGVLGEAIGKIYVERHFQGGAKEAMDELVANLLAAYRISIEKLDWMTETTRAEALDKLSKFRPKIGFPEQWRDYSALQVTPDDLVGNVLAANSFELDHTLEKLGGPMDPHEWLMFPQTVNAYYHPLRNEIVFPAAILQPPFFNVDADDAVNYAAIGAVIGHEIGHGFDDKGSTCDGDGMLRDWWSAEDREAFEQRTHRLISQYNELSPEGADGVRVNGELTVGENIGDLGGLGIAWKAWLLAGGDPNGEEIDGLTPGERFFFGWAAAWRGRVRPEAMKQRLATDPHSPAEFRCNQIVRNLDAFHETFGTTEDDGLWLAPEERVVIW</sequence>
<dbReference type="CDD" id="cd08662">
    <property type="entry name" value="M13"/>
    <property type="match status" value="1"/>
</dbReference>
<dbReference type="RefSeq" id="WP_121902496.1">
    <property type="nucleotide sequence ID" value="NZ_REFW01000004.1"/>
</dbReference>
<dbReference type="PANTHER" id="PTHR11733:SF167">
    <property type="entry name" value="FI17812P1-RELATED"/>
    <property type="match status" value="1"/>
</dbReference>
<evidence type="ECO:0000256" key="2">
    <source>
        <dbReference type="ARBA" id="ARBA00007357"/>
    </source>
</evidence>
<evidence type="ECO:0000256" key="7">
    <source>
        <dbReference type="ARBA" id="ARBA00023049"/>
    </source>
</evidence>
<dbReference type="InterPro" id="IPR024079">
    <property type="entry name" value="MetalloPept_cat_dom_sf"/>
</dbReference>
<dbReference type="GO" id="GO:0016485">
    <property type="term" value="P:protein processing"/>
    <property type="evidence" value="ECO:0007669"/>
    <property type="project" value="TreeGrafter"/>
</dbReference>
<evidence type="ECO:0000313" key="11">
    <source>
        <dbReference type="Proteomes" id="UP000275256"/>
    </source>
</evidence>
<dbReference type="Gene3D" id="1.10.1380.10">
    <property type="entry name" value="Neutral endopeptidase , domain2"/>
    <property type="match status" value="1"/>
</dbReference>
<evidence type="ECO:0000256" key="3">
    <source>
        <dbReference type="ARBA" id="ARBA00022670"/>
    </source>
</evidence>
<dbReference type="Proteomes" id="UP000275256">
    <property type="component" value="Unassembled WGS sequence"/>
</dbReference>
<dbReference type="OrthoDB" id="9775677at2"/>
<comment type="cofactor">
    <cofactor evidence="1">
        <name>Zn(2+)</name>
        <dbReference type="ChEBI" id="CHEBI:29105"/>
    </cofactor>
</comment>
<evidence type="ECO:0000256" key="4">
    <source>
        <dbReference type="ARBA" id="ARBA00022723"/>
    </source>
</evidence>
<keyword evidence="6" id="KW-0862">Zinc</keyword>
<keyword evidence="11" id="KW-1185">Reference proteome</keyword>
<reference evidence="10 11" key="1">
    <citation type="submission" date="2018-10" db="EMBL/GenBank/DDBJ databases">
        <title>Tessaracoccus antarcticuss sp. nov., isolated from sediment.</title>
        <authorList>
            <person name="Zhou L.Y."/>
            <person name="Du Z.J."/>
        </authorList>
    </citation>
    <scope>NUCLEOTIDE SEQUENCE [LARGE SCALE GENOMIC DNA]</scope>
    <source>
        <strain evidence="10 11">JDX10</strain>
    </source>
</reference>
<dbReference type="PANTHER" id="PTHR11733">
    <property type="entry name" value="ZINC METALLOPROTEASE FAMILY M13 NEPRILYSIN-RELATED"/>
    <property type="match status" value="1"/>
</dbReference>
<proteinExistence type="inferred from homology"/>
<dbReference type="GO" id="GO:0046872">
    <property type="term" value="F:metal ion binding"/>
    <property type="evidence" value="ECO:0007669"/>
    <property type="project" value="UniProtKB-KW"/>
</dbReference>
<name>A0A3M0GBM7_9ACTN</name>
<evidence type="ECO:0000313" key="10">
    <source>
        <dbReference type="EMBL" id="RMB58459.1"/>
    </source>
</evidence>
<dbReference type="InterPro" id="IPR042089">
    <property type="entry name" value="Peptidase_M13_dom_2"/>
</dbReference>
<keyword evidence="3" id="KW-0645">Protease</keyword>
<dbReference type="GO" id="GO:0004222">
    <property type="term" value="F:metalloendopeptidase activity"/>
    <property type="evidence" value="ECO:0007669"/>
    <property type="project" value="InterPro"/>
</dbReference>
<comment type="caution">
    <text evidence="10">The sequence shown here is derived from an EMBL/GenBank/DDBJ whole genome shotgun (WGS) entry which is preliminary data.</text>
</comment>
<dbReference type="PROSITE" id="PS51885">
    <property type="entry name" value="NEPRILYSIN"/>
    <property type="match status" value="1"/>
</dbReference>
<accession>A0A3M0GBM7</accession>
<dbReference type="InterPro" id="IPR000718">
    <property type="entry name" value="Peptidase_M13"/>
</dbReference>
<dbReference type="Pfam" id="PF01431">
    <property type="entry name" value="Peptidase_M13"/>
    <property type="match status" value="1"/>
</dbReference>
<dbReference type="SUPFAM" id="SSF55486">
    <property type="entry name" value="Metalloproteases ('zincins'), catalytic domain"/>
    <property type="match status" value="1"/>
</dbReference>
<dbReference type="Pfam" id="PF05649">
    <property type="entry name" value="Peptidase_M13_N"/>
    <property type="match status" value="1"/>
</dbReference>
<keyword evidence="4" id="KW-0479">Metal-binding</keyword>
<feature type="domain" description="Peptidase M13 N-terminal" evidence="9">
    <location>
        <begin position="16"/>
        <end position="392"/>
    </location>
</feature>
<dbReference type="GO" id="GO:0005886">
    <property type="term" value="C:plasma membrane"/>
    <property type="evidence" value="ECO:0007669"/>
    <property type="project" value="TreeGrafter"/>
</dbReference>
<keyword evidence="7" id="KW-0482">Metalloprotease</keyword>
<evidence type="ECO:0000259" key="9">
    <source>
        <dbReference type="Pfam" id="PF05649"/>
    </source>
</evidence>
<evidence type="ECO:0000256" key="1">
    <source>
        <dbReference type="ARBA" id="ARBA00001947"/>
    </source>
</evidence>